<dbReference type="Gene3D" id="3.40.462.20">
    <property type="match status" value="1"/>
</dbReference>
<proteinExistence type="predicted"/>
<dbReference type="AlphaFoldDB" id="A0A136JJH5"/>
<sequence>MFFAICGGSPGNFGVITHYTLEVHQSAHYMGKVEGPNGFKGPHGIKALWIYSEPVLRQLLTYVAEMADSDDVPRGFDVMLSVMSTAFPITHIFPSLRDADILEKVKDKIQQHFADEFLTWLNGSFPANIILYASWCPTSPEDVYDEKVDAFFQRFRDLKGFFATQSLVFSEFDEDMAHMTKRWIMDKEREFDLPYVKRAYTTASNTLIRDNWVDTAVERIDLIYNEKHLLDDQRERYLSNKLVAQFQIYGGKFSQFRNNAGNGTSYAGRDTTLTQVLDCFHDDNAQAKAMAEEWQARNDEVMCGPEGTFSKNAERRTLWGSYGDWNLSDEKVWSKYYASREVYERIGRARGRADPHGTFTPNPFSVKRILE</sequence>
<evidence type="ECO:0000313" key="2">
    <source>
        <dbReference type="Proteomes" id="UP000070501"/>
    </source>
</evidence>
<evidence type="ECO:0000313" key="1">
    <source>
        <dbReference type="EMBL" id="KXJ97304.1"/>
    </source>
</evidence>
<dbReference type="STRING" id="196109.A0A136JJH5"/>
<accession>A0A136JJH5</accession>
<dbReference type="InterPro" id="IPR016169">
    <property type="entry name" value="FAD-bd_PCMH_sub2"/>
</dbReference>
<evidence type="ECO:0008006" key="3">
    <source>
        <dbReference type="Google" id="ProtNLM"/>
    </source>
</evidence>
<dbReference type="InParanoid" id="A0A136JJH5"/>
<dbReference type="OrthoDB" id="415825at2759"/>
<dbReference type="EMBL" id="KQ964245">
    <property type="protein sequence ID" value="KXJ97304.1"/>
    <property type="molecule type" value="Genomic_DNA"/>
</dbReference>
<gene>
    <name evidence="1" type="ORF">Micbo1qcDRAFT_156139</name>
</gene>
<organism evidence="1 2">
    <name type="scientific">Microdochium bolleyi</name>
    <dbReference type="NCBI Taxonomy" id="196109"/>
    <lineage>
        <taxon>Eukaryota</taxon>
        <taxon>Fungi</taxon>
        <taxon>Dikarya</taxon>
        <taxon>Ascomycota</taxon>
        <taxon>Pezizomycotina</taxon>
        <taxon>Sordariomycetes</taxon>
        <taxon>Xylariomycetidae</taxon>
        <taxon>Xylariales</taxon>
        <taxon>Microdochiaceae</taxon>
        <taxon>Microdochium</taxon>
    </lineage>
</organism>
<name>A0A136JJH5_9PEZI</name>
<reference evidence="2" key="1">
    <citation type="submission" date="2016-02" db="EMBL/GenBank/DDBJ databases">
        <title>Draft genome sequence of Microdochium bolleyi, a fungal endophyte of beachgrass.</title>
        <authorList>
            <consortium name="DOE Joint Genome Institute"/>
            <person name="David A.S."/>
            <person name="May G."/>
            <person name="Haridas S."/>
            <person name="Lim J."/>
            <person name="Wang M."/>
            <person name="Labutti K."/>
            <person name="Lipzen A."/>
            <person name="Barry K."/>
            <person name="Grigoriev I.V."/>
        </authorList>
    </citation>
    <scope>NUCLEOTIDE SEQUENCE [LARGE SCALE GENOMIC DNA]</scope>
    <source>
        <strain evidence="2">J235TASD1</strain>
    </source>
</reference>
<dbReference type="Proteomes" id="UP000070501">
    <property type="component" value="Unassembled WGS sequence"/>
</dbReference>
<dbReference type="Gene3D" id="3.30.465.10">
    <property type="match status" value="1"/>
</dbReference>
<keyword evidence="2" id="KW-1185">Reference proteome</keyword>
<protein>
    <recommendedName>
        <fullName evidence="3">Berberine/berberine-like domain-containing protein</fullName>
    </recommendedName>
</protein>